<evidence type="ECO:0000313" key="2">
    <source>
        <dbReference type="EMBL" id="KAK7478362.1"/>
    </source>
</evidence>
<keyword evidence="3" id="KW-1185">Reference proteome</keyword>
<feature type="region of interest" description="Disordered" evidence="1">
    <location>
        <begin position="75"/>
        <end position="101"/>
    </location>
</feature>
<reference evidence="2 3" key="1">
    <citation type="journal article" date="2023" name="Sci. Data">
        <title>Genome assembly of the Korean intertidal mud-creeper Batillaria attramentaria.</title>
        <authorList>
            <person name="Patra A.K."/>
            <person name="Ho P.T."/>
            <person name="Jun S."/>
            <person name="Lee S.J."/>
            <person name="Kim Y."/>
            <person name="Won Y.J."/>
        </authorList>
    </citation>
    <scope>NUCLEOTIDE SEQUENCE [LARGE SCALE GENOMIC DNA]</scope>
    <source>
        <strain evidence="2">Wonlab-2016</strain>
    </source>
</reference>
<protein>
    <submittedName>
        <fullName evidence="2">Uncharacterized protein</fullName>
    </submittedName>
</protein>
<feature type="non-terminal residue" evidence="2">
    <location>
        <position position="120"/>
    </location>
</feature>
<organism evidence="2 3">
    <name type="scientific">Batillaria attramentaria</name>
    <dbReference type="NCBI Taxonomy" id="370345"/>
    <lineage>
        <taxon>Eukaryota</taxon>
        <taxon>Metazoa</taxon>
        <taxon>Spiralia</taxon>
        <taxon>Lophotrochozoa</taxon>
        <taxon>Mollusca</taxon>
        <taxon>Gastropoda</taxon>
        <taxon>Caenogastropoda</taxon>
        <taxon>Sorbeoconcha</taxon>
        <taxon>Cerithioidea</taxon>
        <taxon>Batillariidae</taxon>
        <taxon>Batillaria</taxon>
    </lineage>
</organism>
<dbReference type="Proteomes" id="UP001519460">
    <property type="component" value="Unassembled WGS sequence"/>
</dbReference>
<accession>A0ABD0JTQ3</accession>
<proteinExistence type="predicted"/>
<dbReference type="AlphaFoldDB" id="A0ABD0JTQ3"/>
<gene>
    <name evidence="2" type="ORF">BaRGS_00030366</name>
</gene>
<name>A0ABD0JTQ3_9CAEN</name>
<evidence type="ECO:0000256" key="1">
    <source>
        <dbReference type="SAM" id="MobiDB-lite"/>
    </source>
</evidence>
<evidence type="ECO:0000313" key="3">
    <source>
        <dbReference type="Proteomes" id="UP001519460"/>
    </source>
</evidence>
<dbReference type="EMBL" id="JACVVK020000327">
    <property type="protein sequence ID" value="KAK7478362.1"/>
    <property type="molecule type" value="Genomic_DNA"/>
</dbReference>
<sequence>MKRESLPGLTGYKKSVLYFRKENRLCALYGQPKVRRALDNITEGAESTHTIIPARNPTQITQKRTQRSFREAWMGGASREGGQGPKHADKRALTGGKNGASIKTTRQLKTLAGQVLASSV</sequence>
<comment type="caution">
    <text evidence="2">The sequence shown here is derived from an EMBL/GenBank/DDBJ whole genome shotgun (WGS) entry which is preliminary data.</text>
</comment>